<reference evidence="1 2" key="1">
    <citation type="submission" date="2024-04" db="EMBL/GenBank/DDBJ databases">
        <authorList>
            <person name="Fracassetti M."/>
        </authorList>
    </citation>
    <scope>NUCLEOTIDE SEQUENCE [LARGE SCALE GENOMIC DNA]</scope>
</reference>
<keyword evidence="2" id="KW-1185">Reference proteome</keyword>
<gene>
    <name evidence="1" type="ORF">LTRI10_LOCUS21634</name>
</gene>
<proteinExistence type="predicted"/>
<protein>
    <submittedName>
        <fullName evidence="1">Uncharacterized protein</fullName>
    </submittedName>
</protein>
<dbReference type="AlphaFoldDB" id="A0AAV2E3R1"/>
<evidence type="ECO:0000313" key="2">
    <source>
        <dbReference type="Proteomes" id="UP001497516"/>
    </source>
</evidence>
<sequence length="87" mass="9755">MQTMMDSPSENRSSLNTLRLNSSSAIPLFSLDLSRVVFRYCTPFPLFELQPLSSGFLRSPVPSQILASAIYPTMRNLDQVIGTWISD</sequence>
<evidence type="ECO:0000313" key="1">
    <source>
        <dbReference type="EMBL" id="CAL1380170.1"/>
    </source>
</evidence>
<organism evidence="1 2">
    <name type="scientific">Linum trigynum</name>
    <dbReference type="NCBI Taxonomy" id="586398"/>
    <lineage>
        <taxon>Eukaryota</taxon>
        <taxon>Viridiplantae</taxon>
        <taxon>Streptophyta</taxon>
        <taxon>Embryophyta</taxon>
        <taxon>Tracheophyta</taxon>
        <taxon>Spermatophyta</taxon>
        <taxon>Magnoliopsida</taxon>
        <taxon>eudicotyledons</taxon>
        <taxon>Gunneridae</taxon>
        <taxon>Pentapetalae</taxon>
        <taxon>rosids</taxon>
        <taxon>fabids</taxon>
        <taxon>Malpighiales</taxon>
        <taxon>Linaceae</taxon>
        <taxon>Linum</taxon>
    </lineage>
</organism>
<name>A0AAV2E3R1_9ROSI</name>
<accession>A0AAV2E3R1</accession>
<dbReference type="Proteomes" id="UP001497516">
    <property type="component" value="Chromosome 4"/>
</dbReference>
<dbReference type="EMBL" id="OZ034817">
    <property type="protein sequence ID" value="CAL1380170.1"/>
    <property type="molecule type" value="Genomic_DNA"/>
</dbReference>